<evidence type="ECO:0000313" key="10">
    <source>
        <dbReference type="Proteomes" id="UP000822688"/>
    </source>
</evidence>
<dbReference type="InterPro" id="IPR050265">
    <property type="entry name" value="Fe/Mn_Superoxide_Dismutase"/>
</dbReference>
<comment type="catalytic activity">
    <reaction evidence="7">
        <text>2 superoxide + 2 H(+) = H2O2 + O2</text>
        <dbReference type="Rhea" id="RHEA:20696"/>
        <dbReference type="ChEBI" id="CHEBI:15378"/>
        <dbReference type="ChEBI" id="CHEBI:15379"/>
        <dbReference type="ChEBI" id="CHEBI:16240"/>
        <dbReference type="ChEBI" id="CHEBI:18421"/>
        <dbReference type="EC" id="1.15.1.1"/>
    </reaction>
</comment>
<dbReference type="SUPFAM" id="SSF46609">
    <property type="entry name" value="Fe,Mn superoxide dismutase (SOD), N-terminal domain"/>
    <property type="match status" value="1"/>
</dbReference>
<keyword evidence="6" id="KW-0496">Mitochondrion</keyword>
<evidence type="ECO:0000256" key="2">
    <source>
        <dbReference type="ARBA" id="ARBA00008714"/>
    </source>
</evidence>
<dbReference type="PRINTS" id="PR01703">
    <property type="entry name" value="MNSODISMTASE"/>
</dbReference>
<dbReference type="EC" id="1.15.1.1" evidence="3"/>
<dbReference type="GO" id="GO:0005739">
    <property type="term" value="C:mitochondrion"/>
    <property type="evidence" value="ECO:0007669"/>
    <property type="project" value="UniProtKB-SubCell"/>
</dbReference>
<dbReference type="Pfam" id="PF00081">
    <property type="entry name" value="Sod_Fe_N"/>
    <property type="match status" value="1"/>
</dbReference>
<keyword evidence="5" id="KW-0560">Oxidoreductase</keyword>
<evidence type="ECO:0000256" key="7">
    <source>
        <dbReference type="ARBA" id="ARBA00049204"/>
    </source>
</evidence>
<dbReference type="FunFam" id="1.10.287.990:FF:000001">
    <property type="entry name" value="Superoxide dismutase"/>
    <property type="match status" value="1"/>
</dbReference>
<sequence>MKLHHQKHHQTYVTNFNKALEQLESSNDPEAVVALQSAINFNGGGHINHSIFWKNLASTRVSSRCH</sequence>
<keyword evidence="4" id="KW-0479">Metal-binding</keyword>
<gene>
    <name evidence="9" type="ORF">KC19_12G187500</name>
</gene>
<dbReference type="EMBL" id="CM026433">
    <property type="protein sequence ID" value="KAG0555672.1"/>
    <property type="molecule type" value="Genomic_DNA"/>
</dbReference>
<comment type="similarity">
    <text evidence="2">Belongs to the iron/manganese superoxide dismutase family.</text>
</comment>
<evidence type="ECO:0000256" key="5">
    <source>
        <dbReference type="ARBA" id="ARBA00023002"/>
    </source>
</evidence>
<dbReference type="InterPro" id="IPR036324">
    <property type="entry name" value="Mn/Fe_SOD_N_sf"/>
</dbReference>
<evidence type="ECO:0000256" key="4">
    <source>
        <dbReference type="ARBA" id="ARBA00022723"/>
    </source>
</evidence>
<dbReference type="PANTHER" id="PTHR11404:SF6">
    <property type="entry name" value="SUPEROXIDE DISMUTASE [MN], MITOCHONDRIAL"/>
    <property type="match status" value="1"/>
</dbReference>
<dbReference type="PANTHER" id="PTHR11404">
    <property type="entry name" value="SUPEROXIDE DISMUTASE 2"/>
    <property type="match status" value="1"/>
</dbReference>
<evidence type="ECO:0000259" key="8">
    <source>
        <dbReference type="Pfam" id="PF00081"/>
    </source>
</evidence>
<dbReference type="GO" id="GO:0030145">
    <property type="term" value="F:manganese ion binding"/>
    <property type="evidence" value="ECO:0007669"/>
    <property type="project" value="TreeGrafter"/>
</dbReference>
<dbReference type="InterPro" id="IPR019831">
    <property type="entry name" value="Mn/Fe_SOD_N"/>
</dbReference>
<protein>
    <recommendedName>
        <fullName evidence="3">superoxide dismutase</fullName>
        <ecNumber evidence="3">1.15.1.1</ecNumber>
    </recommendedName>
</protein>
<dbReference type="Gene3D" id="1.10.287.990">
    <property type="entry name" value="Fe,Mn superoxide dismutase (SOD) domain"/>
    <property type="match status" value="1"/>
</dbReference>
<comment type="subcellular location">
    <subcellularLocation>
        <location evidence="1">Mitochondrion</location>
    </subcellularLocation>
</comment>
<evidence type="ECO:0000256" key="1">
    <source>
        <dbReference type="ARBA" id="ARBA00004173"/>
    </source>
</evidence>
<dbReference type="InterPro" id="IPR001189">
    <property type="entry name" value="Mn/Fe_SOD"/>
</dbReference>
<evidence type="ECO:0000256" key="3">
    <source>
        <dbReference type="ARBA" id="ARBA00012682"/>
    </source>
</evidence>
<dbReference type="GO" id="GO:0004784">
    <property type="term" value="F:superoxide dismutase activity"/>
    <property type="evidence" value="ECO:0007669"/>
    <property type="project" value="UniProtKB-EC"/>
</dbReference>
<organism evidence="9 10">
    <name type="scientific">Ceratodon purpureus</name>
    <name type="common">Fire moss</name>
    <name type="synonym">Dicranum purpureum</name>
    <dbReference type="NCBI Taxonomy" id="3225"/>
    <lineage>
        <taxon>Eukaryota</taxon>
        <taxon>Viridiplantae</taxon>
        <taxon>Streptophyta</taxon>
        <taxon>Embryophyta</taxon>
        <taxon>Bryophyta</taxon>
        <taxon>Bryophytina</taxon>
        <taxon>Bryopsida</taxon>
        <taxon>Dicranidae</taxon>
        <taxon>Pseudoditrichales</taxon>
        <taxon>Ditrichaceae</taxon>
        <taxon>Ceratodon</taxon>
    </lineage>
</organism>
<dbReference type="AlphaFoldDB" id="A0A8T0GEP1"/>
<evidence type="ECO:0000256" key="6">
    <source>
        <dbReference type="ARBA" id="ARBA00023128"/>
    </source>
</evidence>
<dbReference type="Proteomes" id="UP000822688">
    <property type="component" value="Chromosome 12"/>
</dbReference>
<feature type="domain" description="Manganese/iron superoxide dismutase N-terminal" evidence="8">
    <location>
        <begin position="1"/>
        <end position="57"/>
    </location>
</feature>
<reference evidence="9" key="1">
    <citation type="submission" date="2020-06" db="EMBL/GenBank/DDBJ databases">
        <title>WGS assembly of Ceratodon purpureus strain R40.</title>
        <authorList>
            <person name="Carey S.B."/>
            <person name="Jenkins J."/>
            <person name="Shu S."/>
            <person name="Lovell J.T."/>
            <person name="Sreedasyam A."/>
            <person name="Maumus F."/>
            <person name="Tiley G.P."/>
            <person name="Fernandez-Pozo N."/>
            <person name="Barry K."/>
            <person name="Chen C."/>
            <person name="Wang M."/>
            <person name="Lipzen A."/>
            <person name="Daum C."/>
            <person name="Saski C.A."/>
            <person name="Payton A.C."/>
            <person name="Mcbreen J.C."/>
            <person name="Conrad R.E."/>
            <person name="Kollar L.M."/>
            <person name="Olsson S."/>
            <person name="Huttunen S."/>
            <person name="Landis J.B."/>
            <person name="Wickett N.J."/>
            <person name="Johnson M.G."/>
            <person name="Rensing S.A."/>
            <person name="Grimwood J."/>
            <person name="Schmutz J."/>
            <person name="Mcdaniel S.F."/>
        </authorList>
    </citation>
    <scope>NUCLEOTIDE SEQUENCE</scope>
    <source>
        <strain evidence="9">R40</strain>
    </source>
</reference>
<evidence type="ECO:0000313" key="9">
    <source>
        <dbReference type="EMBL" id="KAG0555672.1"/>
    </source>
</evidence>
<name>A0A8T0GEP1_CERPU</name>
<accession>A0A8T0GEP1</accession>
<proteinExistence type="inferred from homology"/>
<comment type="caution">
    <text evidence="9">The sequence shown here is derived from an EMBL/GenBank/DDBJ whole genome shotgun (WGS) entry which is preliminary data.</text>
</comment>
<keyword evidence="10" id="KW-1185">Reference proteome</keyword>